<dbReference type="InterPro" id="IPR036869">
    <property type="entry name" value="J_dom_sf"/>
</dbReference>
<feature type="region of interest" description="Disordered" evidence="1">
    <location>
        <begin position="365"/>
        <end position="428"/>
    </location>
</feature>
<gene>
    <name evidence="2" type="ORF">ACMD2_13918</name>
</gene>
<protein>
    <submittedName>
        <fullName evidence="2">J domain-containing protein required for chloroplast accumulation response 1</fullName>
    </submittedName>
</protein>
<dbReference type="GO" id="GO:0005737">
    <property type="term" value="C:cytoplasm"/>
    <property type="evidence" value="ECO:0007669"/>
    <property type="project" value="TreeGrafter"/>
</dbReference>
<comment type="caution">
    <text evidence="2">The sequence shown here is derived from an EMBL/GenBank/DDBJ whole genome shotgun (WGS) entry which is preliminary data.</text>
</comment>
<evidence type="ECO:0000313" key="2">
    <source>
        <dbReference type="EMBL" id="OAY66364.1"/>
    </source>
</evidence>
<accession>A0A199UNM9</accession>
<dbReference type="SUPFAM" id="SSF46565">
    <property type="entry name" value="Chaperone J-domain"/>
    <property type="match status" value="1"/>
</dbReference>
<dbReference type="GO" id="GO:0072318">
    <property type="term" value="P:clathrin coat disassembly"/>
    <property type="evidence" value="ECO:0007669"/>
    <property type="project" value="TreeGrafter"/>
</dbReference>
<feature type="region of interest" description="Disordered" evidence="1">
    <location>
        <begin position="1"/>
        <end position="45"/>
    </location>
</feature>
<feature type="compositionally biased region" description="Basic residues" evidence="1">
    <location>
        <begin position="474"/>
        <end position="485"/>
    </location>
</feature>
<organism evidence="2 3">
    <name type="scientific">Ananas comosus</name>
    <name type="common">Pineapple</name>
    <name type="synonym">Ananas ananas</name>
    <dbReference type="NCBI Taxonomy" id="4615"/>
    <lineage>
        <taxon>Eukaryota</taxon>
        <taxon>Viridiplantae</taxon>
        <taxon>Streptophyta</taxon>
        <taxon>Embryophyta</taxon>
        <taxon>Tracheophyta</taxon>
        <taxon>Spermatophyta</taxon>
        <taxon>Magnoliopsida</taxon>
        <taxon>Liliopsida</taxon>
        <taxon>Poales</taxon>
        <taxon>Bromeliaceae</taxon>
        <taxon>Bromelioideae</taxon>
        <taxon>Ananas</taxon>
    </lineage>
</organism>
<reference evidence="2 3" key="1">
    <citation type="journal article" date="2016" name="DNA Res.">
        <title>The draft genome of MD-2 pineapple using hybrid error correction of long reads.</title>
        <authorList>
            <person name="Redwan R.M."/>
            <person name="Saidin A."/>
            <person name="Kumar S.V."/>
        </authorList>
    </citation>
    <scope>NUCLEOTIDE SEQUENCE [LARGE SCALE GENOMIC DNA]</scope>
    <source>
        <strain evidence="3">cv. MD2</strain>
        <tissue evidence="2">Leaf</tissue>
    </source>
</reference>
<proteinExistence type="predicted"/>
<dbReference type="PANTHER" id="PTHR23172:SF64">
    <property type="entry name" value="J DOMAIN-CONTAINING PROTEIN REQUIRED FOR CHLOROPLAST ACCUMULATION RESPONSE 1"/>
    <property type="match status" value="1"/>
</dbReference>
<dbReference type="PANTHER" id="PTHR23172">
    <property type="entry name" value="AUXILIN/CYCLIN G-ASSOCIATED KINASE-RELATED"/>
    <property type="match status" value="1"/>
</dbReference>
<dbReference type="GO" id="GO:0031982">
    <property type="term" value="C:vesicle"/>
    <property type="evidence" value="ECO:0007669"/>
    <property type="project" value="TreeGrafter"/>
</dbReference>
<dbReference type="Proteomes" id="UP000092600">
    <property type="component" value="Unassembled WGS sequence"/>
</dbReference>
<dbReference type="GO" id="GO:0072583">
    <property type="term" value="P:clathrin-dependent endocytosis"/>
    <property type="evidence" value="ECO:0007669"/>
    <property type="project" value="TreeGrafter"/>
</dbReference>
<evidence type="ECO:0000313" key="3">
    <source>
        <dbReference type="Proteomes" id="UP000092600"/>
    </source>
</evidence>
<feature type="region of interest" description="Disordered" evidence="1">
    <location>
        <begin position="127"/>
        <end position="146"/>
    </location>
</feature>
<dbReference type="EMBL" id="LSRQ01006287">
    <property type="protein sequence ID" value="OAY66364.1"/>
    <property type="molecule type" value="Genomic_DNA"/>
</dbReference>
<dbReference type="STRING" id="4615.A0A199UNM9"/>
<sequence length="681" mass="74561">MAKLSGYGHRDSYGTPPEAPGRSPDVDFGDVFGGPPRRRSSAVYDRALRSRTDSLDSWARVRVRGVVAEGGEEEEEEERLGLGLGLGFRGSEGAGEKPVFGDVSSLARRRHLGEDFFSDIFPGSESSGCSTPKRFDRDVFSSSPGSRVLSPNRPMLNRYEPLVGGSSLPAQISLSMKLAKGIDNPTFGSPTPRFPYKNEDAACDTYSLPPSPNPSISSFQPRTIPLSRLCSHSGDTSDPINASSLLESRSQRNSGSLESYVRNGQFHFSIYKWAGKGVSLTLPCTPKERNGKVSGLWGFPEVVIQGIDLLANDEISIVTGAPKSQMEDADYKLGNDHSMEREDVDPKIFKDVLPAESRRKSLQSYINEESGSESMSSQVLDPEGFSAGGTIKDDSKTSQEACKQDASVGGPNPGTQDASVEVTNPGTQDSEALLDDRMVSGKVKGKVKEFIKIFNYEGSPKRKGSFETQDHRLRGNAKSKSRAKAKVSSSVNEPNEVEVTQINNEDAFWVTTSLADEVLEKTKEQFSNFNSDIHMINDSSSERNETFKACAESTYETLDSSVGYTEETQFEDIEGCLISDAKIREWSKGKEGNIRSLLSTLQYVLWPESGWKPVPLVNIIEGPSVKRSYQKALLCLHPDKLQQRGAAAHEKRPGINLMQSVAFDERTGIPFPVLIPGNTYI</sequence>
<name>A0A199UNM9_ANACO</name>
<dbReference type="Gene3D" id="1.10.287.110">
    <property type="entry name" value="DnaJ domain"/>
    <property type="match status" value="1"/>
</dbReference>
<feature type="compositionally biased region" description="Basic and acidic residues" evidence="1">
    <location>
        <begin position="464"/>
        <end position="473"/>
    </location>
</feature>
<evidence type="ECO:0000256" key="1">
    <source>
        <dbReference type="SAM" id="MobiDB-lite"/>
    </source>
</evidence>
<feature type="compositionally biased region" description="Polar residues" evidence="1">
    <location>
        <begin position="413"/>
        <end position="428"/>
    </location>
</feature>
<dbReference type="GO" id="GO:0030276">
    <property type="term" value="F:clathrin binding"/>
    <property type="evidence" value="ECO:0007669"/>
    <property type="project" value="TreeGrafter"/>
</dbReference>
<feature type="compositionally biased region" description="Polar residues" evidence="1">
    <location>
        <begin position="365"/>
        <end position="379"/>
    </location>
</feature>
<feature type="region of interest" description="Disordered" evidence="1">
    <location>
        <begin position="461"/>
        <end position="492"/>
    </location>
</feature>
<dbReference type="AlphaFoldDB" id="A0A199UNM9"/>